<keyword evidence="2" id="KW-0238">DNA-binding</keyword>
<dbReference type="InterPro" id="IPR018060">
    <property type="entry name" value="HTH_AraC"/>
</dbReference>
<reference evidence="6" key="1">
    <citation type="journal article" date="2010" name="Environ. Microbiol.">
        <title>A blueprint of ectoine metabolism from the genome of the industrial producer Halomonas elongata DSM 2581(T).</title>
        <authorList>
            <person name="Schwibbert K."/>
            <person name="Marin-Sanguino A."/>
            <person name="Bagyan I."/>
            <person name="Heidrich G."/>
            <person name="Lentzen G."/>
            <person name="Seitz H."/>
            <person name="Rampp M."/>
            <person name="Schuster S.C."/>
            <person name="Klenk H.P."/>
            <person name="Pfeiffer F."/>
            <person name="Oesterhelt D."/>
            <person name="Kunte H.J."/>
        </authorList>
    </citation>
    <scope>NUCLEOTIDE SEQUENCE</scope>
    <source>
        <strain evidence="6">Type strain: DSM 2581</strain>
    </source>
</reference>
<evidence type="ECO:0000313" key="7">
    <source>
        <dbReference type="EMBL" id="WPU48878.1"/>
    </source>
</evidence>
<dbReference type="GO" id="GO:0003700">
    <property type="term" value="F:DNA-binding transcription factor activity"/>
    <property type="evidence" value="ECO:0007669"/>
    <property type="project" value="InterPro"/>
</dbReference>
<dbReference type="Pfam" id="PF12833">
    <property type="entry name" value="HTH_18"/>
    <property type="match status" value="1"/>
</dbReference>
<proteinExistence type="predicted"/>
<feature type="region of interest" description="Disordered" evidence="4">
    <location>
        <begin position="308"/>
        <end position="339"/>
    </location>
</feature>
<evidence type="ECO:0000256" key="1">
    <source>
        <dbReference type="ARBA" id="ARBA00023015"/>
    </source>
</evidence>
<dbReference type="AlphaFoldDB" id="A0A1R4A4I0"/>
<evidence type="ECO:0000313" key="8">
    <source>
        <dbReference type="Proteomes" id="UP000008707"/>
    </source>
</evidence>
<dbReference type="InterPro" id="IPR009057">
    <property type="entry name" value="Homeodomain-like_sf"/>
</dbReference>
<evidence type="ECO:0000313" key="6">
    <source>
        <dbReference type="EMBL" id="SJK83816.1"/>
    </source>
</evidence>
<name>A0A1R4A4I0_HALED</name>
<dbReference type="GO" id="GO:0043565">
    <property type="term" value="F:sequence-specific DNA binding"/>
    <property type="evidence" value="ECO:0007669"/>
    <property type="project" value="InterPro"/>
</dbReference>
<dbReference type="GeneID" id="91010170"/>
<dbReference type="InterPro" id="IPR029062">
    <property type="entry name" value="Class_I_gatase-like"/>
</dbReference>
<dbReference type="Proteomes" id="UP001322512">
    <property type="component" value="Chromosome"/>
</dbReference>
<evidence type="ECO:0000256" key="4">
    <source>
        <dbReference type="SAM" id="MobiDB-lite"/>
    </source>
</evidence>
<keyword evidence="3" id="KW-0804">Transcription</keyword>
<keyword evidence="1" id="KW-0805">Transcription regulation</keyword>
<accession>A0A1R4A4I0</accession>
<dbReference type="OrthoDB" id="345413at2"/>
<keyword evidence="9" id="KW-1185">Reference proteome</keyword>
<dbReference type="RefSeq" id="WP_109637442.1">
    <property type="nucleotide sequence ID" value="NC_014532.2"/>
</dbReference>
<dbReference type="KEGG" id="hel:HELO_2823B"/>
<evidence type="ECO:0000256" key="2">
    <source>
        <dbReference type="ARBA" id="ARBA00023125"/>
    </source>
</evidence>
<reference evidence="7 9" key="4">
    <citation type="submission" date="2023-11" db="EMBL/GenBank/DDBJ databases">
        <title>MicrobeMod: A computational toolkit for identifying prokaryotic methylation and restriction-modification with nanopore sequencing.</title>
        <authorList>
            <person name="Crits-Christoph A."/>
            <person name="Kang S.C."/>
            <person name="Lee H."/>
            <person name="Ostrov N."/>
        </authorList>
    </citation>
    <scope>NUCLEOTIDE SEQUENCE [LARGE SCALE GENOMIC DNA]</scope>
    <source>
        <strain evidence="7 9">ATCC 33173</strain>
    </source>
</reference>
<protein>
    <submittedName>
        <fullName evidence="7">Helix-turn-helix domain-containing protein</fullName>
    </submittedName>
    <submittedName>
        <fullName evidence="6">PfpI/HTH domain protein (Homolog to transcription regulator CdhR)</fullName>
    </submittedName>
</protein>
<organism evidence="6 8">
    <name type="scientific">Halomonas elongata (strain ATCC 33173 / DSM 2581 / NBRC 15536 / NCIMB 2198 / 1H9)</name>
    <dbReference type="NCBI Taxonomy" id="768066"/>
    <lineage>
        <taxon>Bacteria</taxon>
        <taxon>Pseudomonadati</taxon>
        <taxon>Pseudomonadota</taxon>
        <taxon>Gammaproteobacteria</taxon>
        <taxon>Oceanospirillales</taxon>
        <taxon>Halomonadaceae</taxon>
        <taxon>Halomonas</taxon>
    </lineage>
</organism>
<dbReference type="SUPFAM" id="SSF52317">
    <property type="entry name" value="Class I glutamine amidotransferase-like"/>
    <property type="match status" value="1"/>
</dbReference>
<evidence type="ECO:0000313" key="9">
    <source>
        <dbReference type="Proteomes" id="UP001322512"/>
    </source>
</evidence>
<dbReference type="SMART" id="SM00342">
    <property type="entry name" value="HTH_ARAC"/>
    <property type="match status" value="1"/>
</dbReference>
<dbReference type="Gene3D" id="1.10.10.60">
    <property type="entry name" value="Homeodomain-like"/>
    <property type="match status" value="2"/>
</dbReference>
<reference evidence="8" key="3">
    <citation type="journal article" date="2011" name="Environ. Microbiol.">
        <title>A blueprint of ectoine metabolism from the genome of the industrial producer Halomonas elongata DSM 2581(T).</title>
        <authorList>
            <person name="Schwibbert K."/>
            <person name="Marin-Sanguino A."/>
            <person name="Bagyan I."/>
            <person name="Heidrich G."/>
            <person name="Lentzen G."/>
            <person name="Seitz H."/>
            <person name="Rampp M."/>
            <person name="Schuster S.C."/>
            <person name="Klenk H.P."/>
            <person name="Pfeiffer F."/>
            <person name="Oesterhelt D."/>
            <person name="Kunte H.J."/>
        </authorList>
    </citation>
    <scope>NUCLEOTIDE SEQUENCE [LARGE SCALE GENOMIC DNA]</scope>
    <source>
        <strain evidence="8">ATCC 33173 / DSM 2581 / NBRC 15536 / NCIMB 2198 / 1H9</strain>
    </source>
</reference>
<reference evidence="6" key="2">
    <citation type="submission" date="2010-05" db="EMBL/GenBank/DDBJ databases">
        <title>Revision and reannotation of the Halomonas elongata DSM 2581(T) genome.</title>
        <authorList>
            <person name="Pfeiffer F."/>
            <person name="Bagyan I."/>
            <person name="Alfaro-Espinoza G."/>
            <person name="Zamora-Lagos M.A."/>
            <person name="Habermann B."/>
            <person name="Oesterhelt D."/>
            <person name="Kunte H.J."/>
        </authorList>
    </citation>
    <scope>NUCLEOTIDE SEQUENCE</scope>
    <source>
        <strain evidence="6">Type strain: DSM 2581</strain>
    </source>
</reference>
<dbReference type="EMBL" id="FN869568">
    <property type="protein sequence ID" value="SJK83816.1"/>
    <property type="molecule type" value="Genomic_DNA"/>
</dbReference>
<feature type="domain" description="HTH araC/xylS-type" evidence="5">
    <location>
        <begin position="221"/>
        <end position="319"/>
    </location>
</feature>
<dbReference type="PANTHER" id="PTHR43280">
    <property type="entry name" value="ARAC-FAMILY TRANSCRIPTIONAL REGULATOR"/>
    <property type="match status" value="1"/>
</dbReference>
<dbReference type="SUPFAM" id="SSF46689">
    <property type="entry name" value="Homeodomain-like"/>
    <property type="match status" value="2"/>
</dbReference>
<gene>
    <name evidence="6" type="ORF">HELO_2823B</name>
    <name evidence="7" type="ORF">SR933_08280</name>
</gene>
<evidence type="ECO:0000256" key="3">
    <source>
        <dbReference type="ARBA" id="ARBA00023163"/>
    </source>
</evidence>
<dbReference type="PROSITE" id="PS01124">
    <property type="entry name" value="HTH_ARAC_FAMILY_2"/>
    <property type="match status" value="1"/>
</dbReference>
<dbReference type="Gene3D" id="3.40.50.880">
    <property type="match status" value="1"/>
</dbReference>
<sequence length="339" mass="37924">MLATMPNEIDLLVTPGFSSLEMAGFLSALSVANKYMLSNGPIEAYRFRIISYEEGIVPSDSVMCVSAQSINNAGEGSDTLVIAGSKDHHESLLINPYSFGSIKTTFPRAKRIAALLSGTPSPTKEFNLQENKPSQTKNNFANISSHVELEYDSPQLKEDKIWTSYSLSSAIEIALKLIAMDYGDDMANKIKKSTSIYKYDLGGIPHSPGRALASEKSTKIREIREHIERNLDKELTVENIAKRHAMSTRNLNRIFSKEVGISPSMYIEFRRLEKAINLIMETNLPLKTIAFKSGFSSSQKMRRSFIKHTSMTPGNYRKSYHAENQPDKPLTNPFVRGEQ</sequence>
<dbReference type="PANTHER" id="PTHR43280:SF2">
    <property type="entry name" value="HTH-TYPE TRANSCRIPTIONAL REGULATOR EXSA"/>
    <property type="match status" value="1"/>
</dbReference>
<dbReference type="EMBL" id="CP139472">
    <property type="protein sequence ID" value="WPU48878.1"/>
    <property type="molecule type" value="Genomic_DNA"/>
</dbReference>
<dbReference type="Proteomes" id="UP000008707">
    <property type="component" value="Chromosome"/>
</dbReference>
<evidence type="ECO:0000259" key="5">
    <source>
        <dbReference type="PROSITE" id="PS01124"/>
    </source>
</evidence>